<name>A0A1G6VPR7_9PSEU</name>
<evidence type="ECO:0000313" key="2">
    <source>
        <dbReference type="Proteomes" id="UP000199501"/>
    </source>
</evidence>
<keyword evidence="2" id="KW-1185">Reference proteome</keyword>
<reference evidence="2" key="1">
    <citation type="submission" date="2016-10" db="EMBL/GenBank/DDBJ databases">
        <authorList>
            <person name="Varghese N."/>
            <person name="Submissions S."/>
        </authorList>
    </citation>
    <scope>NUCLEOTIDE SEQUENCE [LARGE SCALE GENOMIC DNA]</scope>
    <source>
        <strain evidence="2">IBRC-M 10403</strain>
    </source>
</reference>
<protein>
    <submittedName>
        <fullName evidence="1">Uncharacterized protein</fullName>
    </submittedName>
</protein>
<organism evidence="1 2">
    <name type="scientific">Actinokineospora iranica</name>
    <dbReference type="NCBI Taxonomy" id="1271860"/>
    <lineage>
        <taxon>Bacteria</taxon>
        <taxon>Bacillati</taxon>
        <taxon>Actinomycetota</taxon>
        <taxon>Actinomycetes</taxon>
        <taxon>Pseudonocardiales</taxon>
        <taxon>Pseudonocardiaceae</taxon>
        <taxon>Actinokineospora</taxon>
    </lineage>
</organism>
<accession>A0A1G6VPR7</accession>
<evidence type="ECO:0000313" key="1">
    <source>
        <dbReference type="EMBL" id="SDD55531.1"/>
    </source>
</evidence>
<gene>
    <name evidence="1" type="ORF">SAMN05216174_11329</name>
</gene>
<dbReference type="AlphaFoldDB" id="A0A1G6VPR7"/>
<sequence length="47" mass="5462">MSLKHSELASIDQLCHPCSPVKYFLAFAELYRPRPINSLPFVIKMLR</sequence>
<dbReference type="EMBL" id="FMZZ01000013">
    <property type="protein sequence ID" value="SDD55531.1"/>
    <property type="molecule type" value="Genomic_DNA"/>
</dbReference>
<dbReference type="Proteomes" id="UP000199501">
    <property type="component" value="Unassembled WGS sequence"/>
</dbReference>
<proteinExistence type="predicted"/>